<dbReference type="EMBL" id="BPLQ01003435">
    <property type="protein sequence ID" value="GIY00491.1"/>
    <property type="molecule type" value="Genomic_DNA"/>
</dbReference>
<sequence length="145" mass="16983">MPGRFRRKETGQHFSLTIPDSRFRRLAIEDTDSLDLTQTAVSEAEPHFHASFRSDNLHFRIRDFRHKEIGQRFSTDNSRFRRLAIEDTDCLDLTHAAVSEAEPHFQASFRSDNLHFRIGGARCMGVIYVPLKSVWKTFENIIREF</sequence>
<protein>
    <submittedName>
        <fullName evidence="1">Uncharacterized protein</fullName>
    </submittedName>
</protein>
<proteinExistence type="predicted"/>
<comment type="caution">
    <text evidence="1">The sequence shown here is derived from an EMBL/GenBank/DDBJ whole genome shotgun (WGS) entry which is preliminary data.</text>
</comment>
<accession>A0AAV4PX51</accession>
<name>A0AAV4PX51_9ARAC</name>
<evidence type="ECO:0000313" key="1">
    <source>
        <dbReference type="EMBL" id="GIY00491.1"/>
    </source>
</evidence>
<dbReference type="Proteomes" id="UP001054837">
    <property type="component" value="Unassembled WGS sequence"/>
</dbReference>
<evidence type="ECO:0000313" key="2">
    <source>
        <dbReference type="Proteomes" id="UP001054837"/>
    </source>
</evidence>
<keyword evidence="2" id="KW-1185">Reference proteome</keyword>
<gene>
    <name evidence="1" type="ORF">CDAR_579811</name>
</gene>
<organism evidence="1 2">
    <name type="scientific">Caerostris darwini</name>
    <dbReference type="NCBI Taxonomy" id="1538125"/>
    <lineage>
        <taxon>Eukaryota</taxon>
        <taxon>Metazoa</taxon>
        <taxon>Ecdysozoa</taxon>
        <taxon>Arthropoda</taxon>
        <taxon>Chelicerata</taxon>
        <taxon>Arachnida</taxon>
        <taxon>Araneae</taxon>
        <taxon>Araneomorphae</taxon>
        <taxon>Entelegynae</taxon>
        <taxon>Araneoidea</taxon>
        <taxon>Araneidae</taxon>
        <taxon>Caerostris</taxon>
    </lineage>
</organism>
<reference evidence="1 2" key="1">
    <citation type="submission" date="2021-06" db="EMBL/GenBank/DDBJ databases">
        <title>Caerostris darwini draft genome.</title>
        <authorList>
            <person name="Kono N."/>
            <person name="Arakawa K."/>
        </authorList>
    </citation>
    <scope>NUCLEOTIDE SEQUENCE [LARGE SCALE GENOMIC DNA]</scope>
</reference>
<dbReference type="AlphaFoldDB" id="A0AAV4PX51"/>